<gene>
    <name evidence="1" type="ORF">AGLY_014007</name>
</gene>
<dbReference type="InterPro" id="IPR022048">
    <property type="entry name" value="Envelope_fusion-like"/>
</dbReference>
<evidence type="ECO:0000313" key="1">
    <source>
        <dbReference type="EMBL" id="KAE9525958.1"/>
    </source>
</evidence>
<keyword evidence="2" id="KW-1185">Reference proteome</keyword>
<dbReference type="OrthoDB" id="6628192at2759"/>
<name>A0A6G0T655_APHGL</name>
<sequence length="190" mass="21899">MAILNAALNGKVHTSALTAQTLISELREIKMSILMGSILPMEITTEYLTEFLRISEITIFTQKNYLIFVTEISLLSNKKYTVYYPIPLPIPHTDRTMVLIDTEVEYLALNGENEKFFALRLDKFCKQDSLIHHRLGSDLCEVSLPTDHQHFPKTCNLKFISLNTNIWYKLTKTNTWLYYTQHSTLGTTSC</sequence>
<dbReference type="Pfam" id="PF12259">
    <property type="entry name" value="Baculo_F"/>
    <property type="match status" value="1"/>
</dbReference>
<dbReference type="AlphaFoldDB" id="A0A6G0T655"/>
<accession>A0A6G0T655</accession>
<evidence type="ECO:0008006" key="3">
    <source>
        <dbReference type="Google" id="ProtNLM"/>
    </source>
</evidence>
<protein>
    <recommendedName>
        <fullName evidence="3">Envelope fusion protein</fullName>
    </recommendedName>
</protein>
<reference evidence="1 2" key="1">
    <citation type="submission" date="2019-08" db="EMBL/GenBank/DDBJ databases">
        <title>The genome of the soybean aphid Biotype 1, its phylome, world population structure and adaptation to the North American continent.</title>
        <authorList>
            <person name="Giordano R."/>
            <person name="Donthu R.K."/>
            <person name="Hernandez A.G."/>
            <person name="Wright C.L."/>
            <person name="Zimin A.V."/>
        </authorList>
    </citation>
    <scope>NUCLEOTIDE SEQUENCE [LARGE SCALE GENOMIC DNA]</scope>
    <source>
        <tissue evidence="1">Whole aphids</tissue>
    </source>
</reference>
<dbReference type="EMBL" id="VYZN01000057">
    <property type="protein sequence ID" value="KAE9525958.1"/>
    <property type="molecule type" value="Genomic_DNA"/>
</dbReference>
<dbReference type="Proteomes" id="UP000475862">
    <property type="component" value="Unassembled WGS sequence"/>
</dbReference>
<proteinExistence type="predicted"/>
<evidence type="ECO:0000313" key="2">
    <source>
        <dbReference type="Proteomes" id="UP000475862"/>
    </source>
</evidence>
<organism evidence="1 2">
    <name type="scientific">Aphis glycines</name>
    <name type="common">Soybean aphid</name>
    <dbReference type="NCBI Taxonomy" id="307491"/>
    <lineage>
        <taxon>Eukaryota</taxon>
        <taxon>Metazoa</taxon>
        <taxon>Ecdysozoa</taxon>
        <taxon>Arthropoda</taxon>
        <taxon>Hexapoda</taxon>
        <taxon>Insecta</taxon>
        <taxon>Pterygota</taxon>
        <taxon>Neoptera</taxon>
        <taxon>Paraneoptera</taxon>
        <taxon>Hemiptera</taxon>
        <taxon>Sternorrhyncha</taxon>
        <taxon>Aphidomorpha</taxon>
        <taxon>Aphidoidea</taxon>
        <taxon>Aphididae</taxon>
        <taxon>Aphidini</taxon>
        <taxon>Aphis</taxon>
        <taxon>Aphis</taxon>
    </lineage>
</organism>
<comment type="caution">
    <text evidence="1">The sequence shown here is derived from an EMBL/GenBank/DDBJ whole genome shotgun (WGS) entry which is preliminary data.</text>
</comment>